<proteinExistence type="predicted"/>
<dbReference type="SUPFAM" id="SSF56112">
    <property type="entry name" value="Protein kinase-like (PK-like)"/>
    <property type="match status" value="1"/>
</dbReference>
<dbReference type="InterPro" id="IPR000719">
    <property type="entry name" value="Prot_kinase_dom"/>
</dbReference>
<dbReference type="Gene3D" id="1.10.510.10">
    <property type="entry name" value="Transferase(Phosphotransferase) domain 1"/>
    <property type="match status" value="1"/>
</dbReference>
<name>A0ABP0K5U7_9DINO</name>
<dbReference type="Pfam" id="PF00069">
    <property type="entry name" value="Pkinase"/>
    <property type="match status" value="1"/>
</dbReference>
<organism evidence="2 3">
    <name type="scientific">Durusdinium trenchii</name>
    <dbReference type="NCBI Taxonomy" id="1381693"/>
    <lineage>
        <taxon>Eukaryota</taxon>
        <taxon>Sar</taxon>
        <taxon>Alveolata</taxon>
        <taxon>Dinophyceae</taxon>
        <taxon>Suessiales</taxon>
        <taxon>Symbiodiniaceae</taxon>
        <taxon>Durusdinium</taxon>
    </lineage>
</organism>
<accession>A0ABP0K5U7</accession>
<dbReference type="InterPro" id="IPR011009">
    <property type="entry name" value="Kinase-like_dom_sf"/>
</dbReference>
<comment type="caution">
    <text evidence="2">The sequence shown here is derived from an EMBL/GenBank/DDBJ whole genome shotgun (WGS) entry which is preliminary data.</text>
</comment>
<sequence length="312" mass="34628">MGQSIRVPAAEVRAPAEVSKLPLRPRPEGAQVPGYVWDARKTSSHAMAFGTGQVALKVPDMDVLVLRALQEAGVHPNLLAVLDLFYSDGSVYLVTQWCPGGHLQNALDQRQWSSPVLRAISPGFEVGLCMAWTSQLLGALSFLHEQRILHRSIRPESCILDSERIVESNLVLGNFSQSSRLHVNNVMIDRPQGPLPGSASYMAPELKRQAMSSTDRPIEIKSDCWSVGCLLFLMLEGKPAFSYSEFPKRAEKGQYLQPRGPKEVRDFLATLLEVDYVRRADAQSAWVEAQRLCGQFPRSSDVEADQRAMLLT</sequence>
<dbReference type="PROSITE" id="PS50011">
    <property type="entry name" value="PROTEIN_KINASE_DOM"/>
    <property type="match status" value="1"/>
</dbReference>
<dbReference type="GO" id="GO:0016301">
    <property type="term" value="F:kinase activity"/>
    <property type="evidence" value="ECO:0007669"/>
    <property type="project" value="UniProtKB-KW"/>
</dbReference>
<feature type="domain" description="Protein kinase" evidence="1">
    <location>
        <begin position="22"/>
        <end position="292"/>
    </location>
</feature>
<protein>
    <submittedName>
        <fullName evidence="2">Calcium-dependent protein kinase 1 (PfCDPK1)</fullName>
    </submittedName>
</protein>
<evidence type="ECO:0000313" key="3">
    <source>
        <dbReference type="Proteomes" id="UP001642464"/>
    </source>
</evidence>
<reference evidence="2 3" key="1">
    <citation type="submission" date="2024-02" db="EMBL/GenBank/DDBJ databases">
        <authorList>
            <person name="Chen Y."/>
            <person name="Shah S."/>
            <person name="Dougan E. K."/>
            <person name="Thang M."/>
            <person name="Chan C."/>
        </authorList>
    </citation>
    <scope>NUCLEOTIDE SEQUENCE [LARGE SCALE GENOMIC DNA]</scope>
</reference>
<gene>
    <name evidence="2" type="ORF">SCF082_LOCUS15490</name>
</gene>
<dbReference type="PANTHER" id="PTHR24361">
    <property type="entry name" value="MITOGEN-ACTIVATED KINASE KINASE KINASE"/>
    <property type="match status" value="1"/>
</dbReference>
<dbReference type="Proteomes" id="UP001642464">
    <property type="component" value="Unassembled WGS sequence"/>
</dbReference>
<dbReference type="EMBL" id="CAXAMM010009935">
    <property type="protein sequence ID" value="CAK9021785.1"/>
    <property type="molecule type" value="Genomic_DNA"/>
</dbReference>
<keyword evidence="2" id="KW-0808">Transferase</keyword>
<evidence type="ECO:0000313" key="2">
    <source>
        <dbReference type="EMBL" id="CAK9021785.1"/>
    </source>
</evidence>
<keyword evidence="2" id="KW-0418">Kinase</keyword>
<evidence type="ECO:0000259" key="1">
    <source>
        <dbReference type="PROSITE" id="PS50011"/>
    </source>
</evidence>
<dbReference type="InterPro" id="IPR053235">
    <property type="entry name" value="Ser_Thr_kinase"/>
</dbReference>
<keyword evidence="3" id="KW-1185">Reference proteome</keyword>